<dbReference type="InterPro" id="IPR036864">
    <property type="entry name" value="Zn2-C6_fun-type_DNA-bd_sf"/>
</dbReference>
<dbReference type="InterPro" id="IPR001138">
    <property type="entry name" value="Zn2Cys6_DnaBD"/>
</dbReference>
<dbReference type="Pfam" id="PF00172">
    <property type="entry name" value="Zn_clus"/>
    <property type="match status" value="1"/>
</dbReference>
<dbReference type="GO" id="GO:0000981">
    <property type="term" value="F:DNA-binding transcription factor activity, RNA polymerase II-specific"/>
    <property type="evidence" value="ECO:0007669"/>
    <property type="project" value="InterPro"/>
</dbReference>
<dbReference type="VEuPathDB" id="FungiDB:Z520_05615"/>
<dbReference type="CDD" id="cd00067">
    <property type="entry name" value="GAL4"/>
    <property type="match status" value="1"/>
</dbReference>
<dbReference type="PANTHER" id="PTHR47425:SF2">
    <property type="entry name" value="FARB-RELATED"/>
    <property type="match status" value="1"/>
</dbReference>
<dbReference type="STRING" id="1442371.A0A0D2K587"/>
<dbReference type="Gene3D" id="4.10.240.10">
    <property type="entry name" value="Zn(2)-C6 fungal-type DNA-binding domain"/>
    <property type="match status" value="1"/>
</dbReference>
<dbReference type="InterPro" id="IPR007219">
    <property type="entry name" value="XnlR_reg_dom"/>
</dbReference>
<evidence type="ECO:0000313" key="8">
    <source>
        <dbReference type="EMBL" id="KIX98314.1"/>
    </source>
</evidence>
<dbReference type="GO" id="GO:0006351">
    <property type="term" value="P:DNA-templated transcription"/>
    <property type="evidence" value="ECO:0007669"/>
    <property type="project" value="InterPro"/>
</dbReference>
<dbReference type="GeneID" id="27711361"/>
<dbReference type="PROSITE" id="PS50048">
    <property type="entry name" value="ZN2_CY6_FUNGAL_2"/>
    <property type="match status" value="1"/>
</dbReference>
<keyword evidence="1" id="KW-0479">Metal-binding</keyword>
<dbReference type="SUPFAM" id="SSF57701">
    <property type="entry name" value="Zn2/Cys6 DNA-binding domain"/>
    <property type="match status" value="1"/>
</dbReference>
<keyword evidence="4" id="KW-0804">Transcription</keyword>
<sequence>MHQGHDMMEIRESSEGPPSATTVMKRKRRAIRACKSCRERKVRCDQQHQGIPCTNCKLDLKPCVVLDRKVATQPVISSSRCGVQREASRPMLYKCAAGDGPIYSYESRRQLDSNDGNMSLSRQPASKSCNASEMTGSKPFMLDSAILEAQKFNCSPIHANDAPQGPLYKTTRWQTGGVPSFIAPLPIYLEPVTIEFLANKGVFEVPSRPLVRQFFSAYWDTIHPIFPVLHPGRVALASSLAAVPNNKEIPRPSLLEVYAVMMAVCPFAPVSLLQKLGHNNAQDAQQLYYERARHLLHCDGESDPINRLQALLLMTQSTEVRDGARDCCFWSGTALAYAESLDLLKMLRATKDAEHKEFLHRLWCCCFVSETIFAFSRRRSPKMRMDLECEHVLRSQEFNDQRLPVARVVSSTCNPADGTAHPMEPFGNLVRLMSHIHYMLSIKHAPPYLSSHRDTIAHTSGTDTSMTLTSPELTNCRNQLQKSAGILSEKLRQSPDEHSSSNAGQRAASERLFLRMIMAAADCVFYFDSSCSLRCRHTANDRVRCSKLRKKACDAAHQSSQLAKDALGSQCPDFMPAWSLQFLLPPVTILILEAKSLDGEARDLAIQRLISLTGLLQTLGKRFMPVQRAVTLLEAASKSAGGPLQTPGIPSPDLFPTHLQSLGPGTEDGKDSRQGKATGGEQLSPNNLEWIRAATVSTPPAVAESPARKAAGQDIGGLPSCYLFEVEDRYDEQPNAAGNTVFGSWSSPSSADPYSQQCVQPTLNEFTAIDDITSPWLDGWEDILQS</sequence>
<feature type="region of interest" description="Disordered" evidence="6">
    <location>
        <begin position="1"/>
        <end position="25"/>
    </location>
</feature>
<evidence type="ECO:0000256" key="4">
    <source>
        <dbReference type="ARBA" id="ARBA00023163"/>
    </source>
</evidence>
<evidence type="ECO:0000256" key="5">
    <source>
        <dbReference type="ARBA" id="ARBA00023242"/>
    </source>
</evidence>
<keyword evidence="9" id="KW-1185">Reference proteome</keyword>
<dbReference type="CDD" id="cd12148">
    <property type="entry name" value="fungal_TF_MHR"/>
    <property type="match status" value="1"/>
</dbReference>
<keyword evidence="2" id="KW-0805">Transcription regulation</keyword>
<dbReference type="SMART" id="SM00066">
    <property type="entry name" value="GAL4"/>
    <property type="match status" value="1"/>
</dbReference>
<feature type="domain" description="Zn(2)-C6 fungal-type" evidence="7">
    <location>
        <begin position="33"/>
        <end position="65"/>
    </location>
</feature>
<evidence type="ECO:0000256" key="2">
    <source>
        <dbReference type="ARBA" id="ARBA00023015"/>
    </source>
</evidence>
<reference evidence="8 9" key="1">
    <citation type="submission" date="2015-01" db="EMBL/GenBank/DDBJ databases">
        <title>The Genome Sequence of Fonsecaea multimorphosa CBS 102226.</title>
        <authorList>
            <consortium name="The Broad Institute Genomics Platform"/>
            <person name="Cuomo C."/>
            <person name="de Hoog S."/>
            <person name="Gorbushina A."/>
            <person name="Stielow B."/>
            <person name="Teixiera M."/>
            <person name="Abouelleil A."/>
            <person name="Chapman S.B."/>
            <person name="Priest M."/>
            <person name="Young S.K."/>
            <person name="Wortman J."/>
            <person name="Nusbaum C."/>
            <person name="Birren B."/>
        </authorList>
    </citation>
    <scope>NUCLEOTIDE SEQUENCE [LARGE SCALE GENOMIC DNA]</scope>
    <source>
        <strain evidence="8 9">CBS 102226</strain>
    </source>
</reference>
<dbReference type="EMBL" id="KN848071">
    <property type="protein sequence ID" value="KIX98314.1"/>
    <property type="molecule type" value="Genomic_DNA"/>
</dbReference>
<dbReference type="AlphaFoldDB" id="A0A0D2K587"/>
<evidence type="ECO:0000256" key="6">
    <source>
        <dbReference type="SAM" id="MobiDB-lite"/>
    </source>
</evidence>
<gene>
    <name evidence="8" type="ORF">Z520_05615</name>
</gene>
<dbReference type="PANTHER" id="PTHR47425">
    <property type="entry name" value="FARB-RELATED"/>
    <property type="match status" value="1"/>
</dbReference>
<dbReference type="GO" id="GO:0003677">
    <property type="term" value="F:DNA binding"/>
    <property type="evidence" value="ECO:0007669"/>
    <property type="project" value="UniProtKB-KW"/>
</dbReference>
<evidence type="ECO:0000313" key="9">
    <source>
        <dbReference type="Proteomes" id="UP000053411"/>
    </source>
</evidence>
<dbReference type="OrthoDB" id="4151508at2759"/>
<evidence type="ECO:0000259" key="7">
    <source>
        <dbReference type="PROSITE" id="PS50048"/>
    </source>
</evidence>
<keyword evidence="3" id="KW-0238">DNA-binding</keyword>
<protein>
    <recommendedName>
        <fullName evidence="7">Zn(2)-C6 fungal-type domain-containing protein</fullName>
    </recommendedName>
</protein>
<feature type="region of interest" description="Disordered" evidence="6">
    <location>
        <begin position="639"/>
        <end position="684"/>
    </location>
</feature>
<proteinExistence type="predicted"/>
<dbReference type="GO" id="GO:0008270">
    <property type="term" value="F:zinc ion binding"/>
    <property type="evidence" value="ECO:0007669"/>
    <property type="project" value="InterPro"/>
</dbReference>
<evidence type="ECO:0000256" key="1">
    <source>
        <dbReference type="ARBA" id="ARBA00022723"/>
    </source>
</evidence>
<dbReference type="RefSeq" id="XP_016632437.1">
    <property type="nucleotide sequence ID" value="XM_016776118.1"/>
</dbReference>
<organism evidence="8 9">
    <name type="scientific">Fonsecaea multimorphosa CBS 102226</name>
    <dbReference type="NCBI Taxonomy" id="1442371"/>
    <lineage>
        <taxon>Eukaryota</taxon>
        <taxon>Fungi</taxon>
        <taxon>Dikarya</taxon>
        <taxon>Ascomycota</taxon>
        <taxon>Pezizomycotina</taxon>
        <taxon>Eurotiomycetes</taxon>
        <taxon>Chaetothyriomycetidae</taxon>
        <taxon>Chaetothyriales</taxon>
        <taxon>Herpotrichiellaceae</taxon>
        <taxon>Fonsecaea</taxon>
    </lineage>
</organism>
<accession>A0A0D2K587</accession>
<dbReference type="InterPro" id="IPR052761">
    <property type="entry name" value="Fungal_Detox/Toxin_TFs"/>
</dbReference>
<dbReference type="Pfam" id="PF04082">
    <property type="entry name" value="Fungal_trans"/>
    <property type="match status" value="1"/>
</dbReference>
<dbReference type="Proteomes" id="UP000053411">
    <property type="component" value="Unassembled WGS sequence"/>
</dbReference>
<keyword evidence="5" id="KW-0539">Nucleus</keyword>
<feature type="compositionally biased region" description="Basic and acidic residues" evidence="6">
    <location>
        <begin position="1"/>
        <end position="14"/>
    </location>
</feature>
<name>A0A0D2K587_9EURO</name>
<evidence type="ECO:0000256" key="3">
    <source>
        <dbReference type="ARBA" id="ARBA00023125"/>
    </source>
</evidence>